<keyword evidence="4" id="KW-0720">Serine protease</keyword>
<dbReference type="Pfam" id="PF03575">
    <property type="entry name" value="Peptidase_S51"/>
    <property type="match status" value="1"/>
</dbReference>
<dbReference type="RefSeq" id="WP_044047774.1">
    <property type="nucleotide sequence ID" value="NZ_AP014597.1"/>
</dbReference>
<dbReference type="InterPro" id="IPR005320">
    <property type="entry name" value="Peptidase_S51"/>
</dbReference>
<dbReference type="PANTHER" id="PTHR20842:SF0">
    <property type="entry name" value="ALPHA-ASPARTYL DIPEPTIDASE"/>
    <property type="match status" value="1"/>
</dbReference>
<sequence length="245" mass="27662">MKYRVRVFIFMALSFLLAQSIYGMRNKEVRLYSPKSNTRMKKIFLCSSFADVAPLLPESVPTSLSGKTVAFIPTASIHEEYTQYVEDGKNALVLLGLVVRELEITQCEKKEIVEVLNDCDCIYISGGNTFFLVQELRRTGTDKLIVEQVEKGKLYIGESAGAMIFAPSIEYAKRMDDNLLLTPDFEDFTGLGVVDFYPVVHFNSFPFEEATQIIIQENNHLPLKPITNEQAIVVLGDNISIQSKR</sequence>
<keyword evidence="2" id="KW-0645">Protease</keyword>
<accession>A0A0S3UJE7</accession>
<dbReference type="SUPFAM" id="SSF52317">
    <property type="entry name" value="Class I glutamine amidotransferase-like"/>
    <property type="match status" value="1"/>
</dbReference>
<evidence type="ECO:0000313" key="6">
    <source>
        <dbReference type="Proteomes" id="UP000217431"/>
    </source>
</evidence>
<dbReference type="PANTHER" id="PTHR20842">
    <property type="entry name" value="PROTEASE S51 ALPHA-ASPARTYL DIPEPTIDASE"/>
    <property type="match status" value="1"/>
</dbReference>
<dbReference type="Proteomes" id="UP000217431">
    <property type="component" value="Chromosome I"/>
</dbReference>
<evidence type="ECO:0000256" key="3">
    <source>
        <dbReference type="ARBA" id="ARBA00022801"/>
    </source>
</evidence>
<keyword evidence="3" id="KW-0378">Hydrolase</keyword>
<dbReference type="InterPro" id="IPR029062">
    <property type="entry name" value="Class_I_gatase-like"/>
</dbReference>
<dbReference type="AlphaFoldDB" id="A0A0S3UJE7"/>
<reference evidence="5 6" key="1">
    <citation type="journal article" date="2016" name="DNA Res.">
        <title>The complete genome sequencing of Prevotella intermedia strain OMA14 and a subsequent fine-scale, intra-species genomic comparison reveal an unusual amplification of conjugative and mobile transposons and identify a novel Prevotella-lineage-specific repeat.</title>
        <authorList>
            <person name="Naito M."/>
            <person name="Ogura Y."/>
            <person name="Itoh T."/>
            <person name="Shoji M."/>
            <person name="Okamoto M."/>
            <person name="Hayashi T."/>
            <person name="Nakayama K."/>
        </authorList>
    </citation>
    <scope>NUCLEOTIDE SEQUENCE [LARGE SCALE GENOMIC DNA]</scope>
    <source>
        <strain evidence="5 6">OMA14</strain>
    </source>
</reference>
<protein>
    <submittedName>
        <fullName evidence="5">Probable peptidase S51/dipeptidase E</fullName>
    </submittedName>
</protein>
<evidence type="ECO:0000256" key="1">
    <source>
        <dbReference type="ARBA" id="ARBA00006534"/>
    </source>
</evidence>
<dbReference type="Gene3D" id="3.40.50.880">
    <property type="match status" value="1"/>
</dbReference>
<dbReference type="GO" id="GO:0006508">
    <property type="term" value="P:proteolysis"/>
    <property type="evidence" value="ECO:0007669"/>
    <property type="project" value="UniProtKB-KW"/>
</dbReference>
<evidence type="ECO:0000256" key="4">
    <source>
        <dbReference type="ARBA" id="ARBA00022825"/>
    </source>
</evidence>
<name>A0A0S3UJE7_PREIN</name>
<dbReference type="GO" id="GO:0008236">
    <property type="term" value="F:serine-type peptidase activity"/>
    <property type="evidence" value="ECO:0007669"/>
    <property type="project" value="UniProtKB-KW"/>
</dbReference>
<dbReference type="EMBL" id="AP014597">
    <property type="protein sequence ID" value="BAU17606.1"/>
    <property type="molecule type" value="Genomic_DNA"/>
</dbReference>
<evidence type="ECO:0000256" key="2">
    <source>
        <dbReference type="ARBA" id="ARBA00022670"/>
    </source>
</evidence>
<gene>
    <name evidence="5" type="ORF">PIOMA14_I_1098</name>
</gene>
<proteinExistence type="inferred from homology"/>
<comment type="similarity">
    <text evidence="1">Belongs to the peptidase S51 family.</text>
</comment>
<evidence type="ECO:0000313" key="5">
    <source>
        <dbReference type="EMBL" id="BAU17606.1"/>
    </source>
</evidence>
<organism evidence="5 6">
    <name type="scientific">Prevotella intermedia</name>
    <dbReference type="NCBI Taxonomy" id="28131"/>
    <lineage>
        <taxon>Bacteria</taxon>
        <taxon>Pseudomonadati</taxon>
        <taxon>Bacteroidota</taxon>
        <taxon>Bacteroidia</taxon>
        <taxon>Bacteroidales</taxon>
        <taxon>Prevotellaceae</taxon>
        <taxon>Prevotella</taxon>
    </lineage>
</organism>